<reference evidence="10 11" key="1">
    <citation type="submission" date="2017-08" db="EMBL/GenBank/DDBJ databases">
        <authorList>
            <person name="de Groot N.N."/>
        </authorList>
    </citation>
    <scope>NUCLEOTIDE SEQUENCE [LARGE SCALE GENOMIC DNA]</scope>
    <source>
        <strain evidence="10 11">JA575</strain>
    </source>
</reference>
<dbReference type="AlphaFoldDB" id="A0A336JKI5"/>
<evidence type="ECO:0000313" key="11">
    <source>
        <dbReference type="Proteomes" id="UP000252631"/>
    </source>
</evidence>
<evidence type="ECO:0000256" key="5">
    <source>
        <dbReference type="ARBA" id="ARBA00022989"/>
    </source>
</evidence>
<protein>
    <submittedName>
        <fullName evidence="10">NitT/TauT family transport system permease protein</fullName>
    </submittedName>
</protein>
<dbReference type="InterPro" id="IPR000515">
    <property type="entry name" value="MetI-like"/>
</dbReference>
<proteinExistence type="inferred from homology"/>
<dbReference type="EMBL" id="UFQQ01000002">
    <property type="protein sequence ID" value="SSW89323.1"/>
    <property type="molecule type" value="Genomic_DNA"/>
</dbReference>
<accession>A0A336JKI5</accession>
<organism evidence="10 11">
    <name type="scientific">Rhodopseudomonas pentothenatexigens</name>
    <dbReference type="NCBI Taxonomy" id="999699"/>
    <lineage>
        <taxon>Bacteria</taxon>
        <taxon>Pseudomonadati</taxon>
        <taxon>Pseudomonadota</taxon>
        <taxon>Alphaproteobacteria</taxon>
        <taxon>Hyphomicrobiales</taxon>
        <taxon>Nitrobacteraceae</taxon>
        <taxon>Rhodopseudomonas</taxon>
    </lineage>
</organism>
<keyword evidence="5 7" id="KW-1133">Transmembrane helix</keyword>
<feature type="transmembrane region" description="Helical" evidence="7">
    <location>
        <begin position="91"/>
        <end position="113"/>
    </location>
</feature>
<dbReference type="Proteomes" id="UP000256343">
    <property type="component" value="Unassembled WGS sequence"/>
</dbReference>
<dbReference type="PROSITE" id="PS50928">
    <property type="entry name" value="ABC_TM1"/>
    <property type="match status" value="1"/>
</dbReference>
<evidence type="ECO:0000256" key="4">
    <source>
        <dbReference type="ARBA" id="ARBA00022692"/>
    </source>
</evidence>
<dbReference type="Proteomes" id="UP000252631">
    <property type="component" value="Unassembled WGS sequence"/>
</dbReference>
<feature type="domain" description="ABC transmembrane type-1" evidence="8">
    <location>
        <begin position="84"/>
        <end position="269"/>
    </location>
</feature>
<gene>
    <name evidence="9" type="ORF">BJ125_102132</name>
    <name evidence="10" type="ORF">SAMN05892882_102132</name>
</gene>
<dbReference type="GO" id="GO:0055085">
    <property type="term" value="P:transmembrane transport"/>
    <property type="evidence" value="ECO:0007669"/>
    <property type="project" value="InterPro"/>
</dbReference>
<feature type="transmembrane region" description="Helical" evidence="7">
    <location>
        <begin position="247"/>
        <end position="268"/>
    </location>
</feature>
<feature type="transmembrane region" description="Helical" evidence="7">
    <location>
        <begin position="150"/>
        <end position="170"/>
    </location>
</feature>
<evidence type="ECO:0000313" key="9">
    <source>
        <dbReference type="EMBL" id="RED41963.1"/>
    </source>
</evidence>
<dbReference type="EMBL" id="QRDT01000002">
    <property type="protein sequence ID" value="RED41963.1"/>
    <property type="molecule type" value="Genomic_DNA"/>
</dbReference>
<dbReference type="PANTHER" id="PTHR30151">
    <property type="entry name" value="ALKANE SULFONATE ABC TRANSPORTER-RELATED, MEMBRANE SUBUNIT"/>
    <property type="match status" value="1"/>
</dbReference>
<reference evidence="9 12" key="2">
    <citation type="submission" date="2018-07" db="EMBL/GenBank/DDBJ databases">
        <title>Genomic Encyclopedia of Archaeal and Bacterial Type Strains, Phase II (KMG-II): from individual species to whole genera.</title>
        <authorList>
            <person name="Goeker M."/>
        </authorList>
    </citation>
    <scope>NUCLEOTIDE SEQUENCE [LARGE SCALE GENOMIC DNA]</scope>
    <source>
        <strain evidence="9 12">JA575</strain>
    </source>
</reference>
<dbReference type="InterPro" id="IPR035906">
    <property type="entry name" value="MetI-like_sf"/>
</dbReference>
<evidence type="ECO:0000256" key="3">
    <source>
        <dbReference type="ARBA" id="ARBA00022475"/>
    </source>
</evidence>
<keyword evidence="3" id="KW-1003">Cell membrane</keyword>
<sequence length="278" mass="30087">MMSERTNDFELISKESAVHADISKASAAKLRRATELAIGPVLLFGVWWLAARGGWVNKDLLPSPVDTLRDTAVNLWSGSMSKDIAHTMVRVGYSIAIAIIAGVPVGIVLGAKAAVYRSVEFIVDFFRSTPATAMFPLFLLLFGLGDLAKIAVAAFAAWLVIVFNVAYGVMNARQTRILAARSMGASSLRIFRDVIFFETLPQTFIGLRTAVSLALVVIIVAEMFIGATDGMGHRIIDAQISYSLTDMYGSILIAGALGYGLNLILLFLERSIVHWSGK</sequence>
<dbReference type="PANTHER" id="PTHR30151:SF0">
    <property type="entry name" value="ABC TRANSPORTER PERMEASE PROTEIN MJ0413-RELATED"/>
    <property type="match status" value="1"/>
</dbReference>
<dbReference type="Gene3D" id="1.10.3720.10">
    <property type="entry name" value="MetI-like"/>
    <property type="match status" value="1"/>
</dbReference>
<evidence type="ECO:0000256" key="7">
    <source>
        <dbReference type="RuleBase" id="RU363032"/>
    </source>
</evidence>
<keyword evidence="12" id="KW-1185">Reference proteome</keyword>
<dbReference type="Pfam" id="PF00528">
    <property type="entry name" value="BPD_transp_1"/>
    <property type="match status" value="1"/>
</dbReference>
<feature type="transmembrane region" description="Helical" evidence="7">
    <location>
        <begin position="33"/>
        <end position="50"/>
    </location>
</feature>
<comment type="similarity">
    <text evidence="7">Belongs to the binding-protein-dependent transport system permease family.</text>
</comment>
<evidence type="ECO:0000256" key="6">
    <source>
        <dbReference type="ARBA" id="ARBA00023136"/>
    </source>
</evidence>
<evidence type="ECO:0000256" key="2">
    <source>
        <dbReference type="ARBA" id="ARBA00022448"/>
    </source>
</evidence>
<dbReference type="CDD" id="cd06261">
    <property type="entry name" value="TM_PBP2"/>
    <property type="match status" value="1"/>
</dbReference>
<evidence type="ECO:0000313" key="10">
    <source>
        <dbReference type="EMBL" id="SSW89323.1"/>
    </source>
</evidence>
<feature type="transmembrane region" description="Helical" evidence="7">
    <location>
        <begin position="125"/>
        <end position="144"/>
    </location>
</feature>
<evidence type="ECO:0000256" key="1">
    <source>
        <dbReference type="ARBA" id="ARBA00004651"/>
    </source>
</evidence>
<dbReference type="GO" id="GO:0005886">
    <property type="term" value="C:plasma membrane"/>
    <property type="evidence" value="ECO:0007669"/>
    <property type="project" value="UniProtKB-SubCell"/>
</dbReference>
<evidence type="ECO:0000313" key="12">
    <source>
        <dbReference type="Proteomes" id="UP000256343"/>
    </source>
</evidence>
<name>A0A336JKI5_9BRAD</name>
<keyword evidence="4 7" id="KW-0812">Transmembrane</keyword>
<keyword evidence="2 7" id="KW-0813">Transport</keyword>
<evidence type="ECO:0000259" key="8">
    <source>
        <dbReference type="PROSITE" id="PS50928"/>
    </source>
</evidence>
<dbReference type="SUPFAM" id="SSF161098">
    <property type="entry name" value="MetI-like"/>
    <property type="match status" value="1"/>
</dbReference>
<keyword evidence="6 7" id="KW-0472">Membrane</keyword>
<feature type="transmembrane region" description="Helical" evidence="7">
    <location>
        <begin position="205"/>
        <end position="227"/>
    </location>
</feature>
<comment type="subcellular location">
    <subcellularLocation>
        <location evidence="1 7">Cell membrane</location>
        <topology evidence="1 7">Multi-pass membrane protein</topology>
    </subcellularLocation>
</comment>